<sequence>MGASLIYGAFFASAGYLLPLCIASFGGALIAAIQRWSLARSALIACGGFIVLAIYGVFADTVEYGAPSNATMTELFWGVVGGWARMLTVGLPVDVRGDLLITPVLIAWIAGFTGTTLATRTRSALAPIGPPLAAFAIALLFVGDRPGTHVIATTVFLAGALSLVLLRANQSALRYGVPVVVIVAALGIGVGLITPLSRGDDRFDPRDLHKAPLWIADTLTPLAEIKSQLREQPPRQLFTVRTDPAVDRIRTATLNDYDGTLWTSADQFVVAGRQLSDVDGPAVTADIEIDTLKGPFLPVVGEPTRLDLTVDDITKIGYSEASGVLATTETNPKGLRYTIVGNVNPRDDQRLHAAIPSATVPLPNGPPPQLRALAQQLTLGAQTPYAKLLAIETYLRRLPYNIDAPPGHSYGALTRVLTATDPADAASHAEQHAAAFAVLARALGFHTRVAVGYRLPANGSVTTSDAHAWAEVAFDGVGWVPFEPTDVKSKPSEPRTQSDSPVSGPPPPNPPLAAPPAEGPTPDPSGEPGSGWGDVLRTTAVVAISFVSFLILLTGLILAEKARRRWRRRKAPDHAARVLGAWDEATDRLVERGATFAVSTTFAEAAERVVGLAPLAPLATAAVFAPDHVTNDDARHAWQLEKQLRRELSPRPSPRSLRAWLSPRPLLVSWRHARTTRRNLRELGVS</sequence>
<dbReference type="Proteomes" id="UP000192674">
    <property type="component" value="Unassembled WGS sequence"/>
</dbReference>
<dbReference type="SUPFAM" id="SSF54001">
    <property type="entry name" value="Cysteine proteinases"/>
    <property type="match status" value="1"/>
</dbReference>
<feature type="transmembrane region" description="Helical" evidence="2">
    <location>
        <begin position="149"/>
        <end position="168"/>
    </location>
</feature>
<dbReference type="PANTHER" id="PTHR42736:SF1">
    <property type="entry name" value="PROTEIN-GLUTAMINE GAMMA-GLUTAMYLTRANSFERASE"/>
    <property type="match status" value="1"/>
</dbReference>
<evidence type="ECO:0000313" key="4">
    <source>
        <dbReference type="EMBL" id="SMC61795.1"/>
    </source>
</evidence>
<feature type="domain" description="Transglutaminase-like" evidence="3">
    <location>
        <begin position="423"/>
        <end position="486"/>
    </location>
</feature>
<dbReference type="EMBL" id="FWXV01000001">
    <property type="protein sequence ID" value="SMC61795.1"/>
    <property type="molecule type" value="Genomic_DNA"/>
</dbReference>
<accession>A0A1W2AM78</accession>
<evidence type="ECO:0000256" key="2">
    <source>
        <dbReference type="SAM" id="Phobius"/>
    </source>
</evidence>
<feature type="transmembrane region" description="Helical" evidence="2">
    <location>
        <begin position="99"/>
        <end position="117"/>
    </location>
</feature>
<dbReference type="InterPro" id="IPR052901">
    <property type="entry name" value="Bact_TGase-like"/>
</dbReference>
<name>A0A1W2AM78_KIBAR</name>
<evidence type="ECO:0000256" key="1">
    <source>
        <dbReference type="SAM" id="MobiDB-lite"/>
    </source>
</evidence>
<keyword evidence="2" id="KW-1133">Transmembrane helix</keyword>
<evidence type="ECO:0000259" key="3">
    <source>
        <dbReference type="SMART" id="SM00460"/>
    </source>
</evidence>
<dbReference type="AlphaFoldDB" id="A0A1W2AM78"/>
<dbReference type="PANTHER" id="PTHR42736">
    <property type="entry name" value="PROTEIN-GLUTAMINE GAMMA-GLUTAMYLTRANSFERASE"/>
    <property type="match status" value="1"/>
</dbReference>
<reference evidence="4 5" key="1">
    <citation type="submission" date="2017-04" db="EMBL/GenBank/DDBJ databases">
        <authorList>
            <person name="Afonso C.L."/>
            <person name="Miller P.J."/>
            <person name="Scott M.A."/>
            <person name="Spackman E."/>
            <person name="Goraichik I."/>
            <person name="Dimitrov K.M."/>
            <person name="Suarez D.L."/>
            <person name="Swayne D.E."/>
        </authorList>
    </citation>
    <scope>NUCLEOTIDE SEQUENCE [LARGE SCALE GENOMIC DNA]</scope>
    <source>
        <strain evidence="4 5">DSM 43828</strain>
    </source>
</reference>
<dbReference type="InterPro" id="IPR038765">
    <property type="entry name" value="Papain-like_cys_pep_sf"/>
</dbReference>
<feature type="transmembrane region" description="Helical" evidence="2">
    <location>
        <begin position="6"/>
        <end position="31"/>
    </location>
</feature>
<dbReference type="SMART" id="SM00460">
    <property type="entry name" value="TGc"/>
    <property type="match status" value="1"/>
</dbReference>
<dbReference type="InterPro" id="IPR002931">
    <property type="entry name" value="Transglutaminase-like"/>
</dbReference>
<keyword evidence="2" id="KW-0472">Membrane</keyword>
<evidence type="ECO:0000313" key="5">
    <source>
        <dbReference type="Proteomes" id="UP000192674"/>
    </source>
</evidence>
<keyword evidence="2" id="KW-0812">Transmembrane</keyword>
<feature type="compositionally biased region" description="Pro residues" evidence="1">
    <location>
        <begin position="503"/>
        <end position="525"/>
    </location>
</feature>
<feature type="transmembrane region" description="Helical" evidence="2">
    <location>
        <begin position="38"/>
        <end position="58"/>
    </location>
</feature>
<proteinExistence type="predicted"/>
<feature type="transmembrane region" description="Helical" evidence="2">
    <location>
        <begin position="540"/>
        <end position="559"/>
    </location>
</feature>
<feature type="region of interest" description="Disordered" evidence="1">
    <location>
        <begin position="484"/>
        <end position="532"/>
    </location>
</feature>
<keyword evidence="5" id="KW-1185">Reference proteome</keyword>
<dbReference type="Gene3D" id="3.10.620.30">
    <property type="match status" value="1"/>
</dbReference>
<organism evidence="4 5">
    <name type="scientific">Kibdelosporangium aridum</name>
    <dbReference type="NCBI Taxonomy" id="2030"/>
    <lineage>
        <taxon>Bacteria</taxon>
        <taxon>Bacillati</taxon>
        <taxon>Actinomycetota</taxon>
        <taxon>Actinomycetes</taxon>
        <taxon>Pseudonocardiales</taxon>
        <taxon>Pseudonocardiaceae</taxon>
        <taxon>Kibdelosporangium</taxon>
    </lineage>
</organism>
<gene>
    <name evidence="4" type="ORF">SAMN05661093_00951</name>
</gene>
<protein>
    <submittedName>
        <fullName evidence="4">Transglutaminase-like superfamily protein</fullName>
    </submittedName>
</protein>
<feature type="transmembrane region" description="Helical" evidence="2">
    <location>
        <begin position="124"/>
        <end position="143"/>
    </location>
</feature>
<feature type="transmembrane region" description="Helical" evidence="2">
    <location>
        <begin position="175"/>
        <end position="196"/>
    </location>
</feature>
<dbReference type="Pfam" id="PF01841">
    <property type="entry name" value="Transglut_core"/>
    <property type="match status" value="1"/>
</dbReference>